<keyword evidence="1" id="KW-0378">Hydrolase</keyword>
<dbReference type="InterPro" id="IPR032869">
    <property type="entry name" value="WHH_dom_containing"/>
</dbReference>
<accession>A0ABT3HTD5</accession>
<name>A0ABT3HTD5_9FLAO</name>
<comment type="caution">
    <text evidence="1">The sequence shown here is derived from an EMBL/GenBank/DDBJ whole genome shotgun (WGS) entry which is preliminary data.</text>
</comment>
<dbReference type="EMBL" id="JAPDHW010000001">
    <property type="protein sequence ID" value="MCW3167039.1"/>
    <property type="molecule type" value="Genomic_DNA"/>
</dbReference>
<keyword evidence="2" id="KW-1185">Reference proteome</keyword>
<protein>
    <submittedName>
        <fullName evidence="1">HNH endonuclease</fullName>
    </submittedName>
</protein>
<dbReference type="RefSeq" id="WP_264748336.1">
    <property type="nucleotide sequence ID" value="NZ_JAPDHW010000001.1"/>
</dbReference>
<dbReference type="Pfam" id="PF14414">
    <property type="entry name" value="WHH"/>
    <property type="match status" value="1"/>
</dbReference>
<evidence type="ECO:0000313" key="1">
    <source>
        <dbReference type="EMBL" id="MCW3167039.1"/>
    </source>
</evidence>
<keyword evidence="1" id="KW-0540">Nuclease</keyword>
<sequence length="70" mass="7697">MDFGDASLAALGQKSTPKGYVWHHLDDYDPLTNTGTMQLVKQQAHNGISHVGGCSQYKAATGYSYTFKTW</sequence>
<gene>
    <name evidence="1" type="ORF">OMO38_00735</name>
</gene>
<organism evidence="1 2">
    <name type="scientific">Chryseobacterium kimseyorum</name>
    <dbReference type="NCBI Taxonomy" id="2984028"/>
    <lineage>
        <taxon>Bacteria</taxon>
        <taxon>Pseudomonadati</taxon>
        <taxon>Bacteroidota</taxon>
        <taxon>Flavobacteriia</taxon>
        <taxon>Flavobacteriales</taxon>
        <taxon>Weeksellaceae</taxon>
        <taxon>Chryseobacterium group</taxon>
        <taxon>Chryseobacterium</taxon>
    </lineage>
</organism>
<reference evidence="1" key="1">
    <citation type="submission" date="2022-10" db="EMBL/GenBank/DDBJ databases">
        <title>Chryseobacterium babae sp. nov. isolated from the gut of the beetle Oryctes rhinoceros, and Chryseobacterium kimseyorum sp. nov., isolated from a stick insect rearing cage.</title>
        <authorList>
            <person name="Shelomi M."/>
            <person name="Han C.-J."/>
            <person name="Chen W.-M."/>
            <person name="Chen H.-K."/>
            <person name="Liaw S.-J."/>
            <person name="Muhle E."/>
            <person name="Clermont D."/>
        </authorList>
    </citation>
    <scope>NUCLEOTIDE SEQUENCE</scope>
    <source>
        <strain evidence="1">09-1422</strain>
    </source>
</reference>
<keyword evidence="1" id="KW-0255">Endonuclease</keyword>
<dbReference type="Proteomes" id="UP001163731">
    <property type="component" value="Unassembled WGS sequence"/>
</dbReference>
<dbReference type="GO" id="GO:0004519">
    <property type="term" value="F:endonuclease activity"/>
    <property type="evidence" value="ECO:0007669"/>
    <property type="project" value="UniProtKB-KW"/>
</dbReference>
<proteinExistence type="predicted"/>
<evidence type="ECO:0000313" key="2">
    <source>
        <dbReference type="Proteomes" id="UP001163731"/>
    </source>
</evidence>